<dbReference type="PANTHER" id="PTHR24100">
    <property type="entry name" value="BUTYROPHILIN"/>
    <property type="match status" value="1"/>
</dbReference>
<dbReference type="OrthoDB" id="10055806at2759"/>
<dbReference type="GO" id="GO:0050852">
    <property type="term" value="P:T cell receptor signaling pathway"/>
    <property type="evidence" value="ECO:0007669"/>
    <property type="project" value="TreeGrafter"/>
</dbReference>
<keyword evidence="7" id="KW-0325">Glycoprotein</keyword>
<accession>A0A8T3CGU0</accession>
<reference evidence="12" key="1">
    <citation type="submission" date="2021-01" db="EMBL/GenBank/DDBJ databases">
        <authorList>
            <person name="Zahm M."/>
            <person name="Roques C."/>
            <person name="Cabau C."/>
            <person name="Klopp C."/>
            <person name="Donnadieu C."/>
            <person name="Jouanno E."/>
            <person name="Lampietro C."/>
            <person name="Louis A."/>
            <person name="Herpin A."/>
            <person name="Echchiki A."/>
            <person name="Berthelot C."/>
            <person name="Parey E."/>
            <person name="Roest-Crollius H."/>
            <person name="Braasch I."/>
            <person name="Postlethwait J."/>
            <person name="Bobe J."/>
            <person name="Montfort J."/>
            <person name="Bouchez O."/>
            <person name="Begum T."/>
            <person name="Mejri S."/>
            <person name="Adams A."/>
            <person name="Chen W.-J."/>
            <person name="Guiguen Y."/>
        </authorList>
    </citation>
    <scope>NUCLEOTIDE SEQUENCE</scope>
    <source>
        <tissue evidence="12">Blood</tissue>
    </source>
</reference>
<dbReference type="EMBL" id="JAERUA010000024">
    <property type="protein sequence ID" value="KAI1883251.1"/>
    <property type="molecule type" value="Genomic_DNA"/>
</dbReference>
<comment type="subcellular location">
    <subcellularLocation>
        <location evidence="1">Membrane</location>
    </subcellularLocation>
</comment>
<keyword evidence="13" id="KW-1185">Reference proteome</keyword>
<dbReference type="PANTHER" id="PTHR24100:SF151">
    <property type="entry name" value="ICOS LIGAND"/>
    <property type="match status" value="1"/>
</dbReference>
<dbReference type="SUPFAM" id="SSF48726">
    <property type="entry name" value="Immunoglobulin"/>
    <property type="match status" value="2"/>
</dbReference>
<evidence type="ECO:0000256" key="2">
    <source>
        <dbReference type="ARBA" id="ARBA00022692"/>
    </source>
</evidence>
<dbReference type="Pfam" id="PF22705">
    <property type="entry name" value="C2-set_3"/>
    <property type="match status" value="1"/>
</dbReference>
<protein>
    <recommendedName>
        <fullName evidence="11">Ig-like domain-containing protein</fullName>
    </recommendedName>
</protein>
<dbReference type="InterPro" id="IPR013106">
    <property type="entry name" value="Ig_V-set"/>
</dbReference>
<feature type="transmembrane region" description="Helical" evidence="10">
    <location>
        <begin position="187"/>
        <end position="207"/>
    </location>
</feature>
<dbReference type="PROSITE" id="PS50835">
    <property type="entry name" value="IG_LIKE"/>
    <property type="match status" value="2"/>
</dbReference>
<evidence type="ECO:0000256" key="8">
    <source>
        <dbReference type="ARBA" id="ARBA00023319"/>
    </source>
</evidence>
<feature type="domain" description="Ig-like" evidence="11">
    <location>
        <begin position="87"/>
        <end position="168"/>
    </location>
</feature>
<evidence type="ECO:0000256" key="4">
    <source>
        <dbReference type="ARBA" id="ARBA00022989"/>
    </source>
</evidence>
<evidence type="ECO:0000259" key="11">
    <source>
        <dbReference type="PROSITE" id="PS50835"/>
    </source>
</evidence>
<dbReference type="InterPro" id="IPR050504">
    <property type="entry name" value="IgSF_BTN/MOG"/>
</dbReference>
<evidence type="ECO:0000313" key="13">
    <source>
        <dbReference type="Proteomes" id="UP000829720"/>
    </source>
</evidence>
<evidence type="ECO:0000313" key="12">
    <source>
        <dbReference type="EMBL" id="KAI1883251.1"/>
    </source>
</evidence>
<dbReference type="FunFam" id="2.60.40.10:FF:000142">
    <property type="entry name" value="V-set domain-containing T-cell activation inhibitor 1"/>
    <property type="match status" value="1"/>
</dbReference>
<evidence type="ECO:0000256" key="10">
    <source>
        <dbReference type="SAM" id="Phobius"/>
    </source>
</evidence>
<dbReference type="GO" id="GO:0001817">
    <property type="term" value="P:regulation of cytokine production"/>
    <property type="evidence" value="ECO:0007669"/>
    <property type="project" value="TreeGrafter"/>
</dbReference>
<dbReference type="Gene3D" id="2.60.40.10">
    <property type="entry name" value="Immunoglobulins"/>
    <property type="match status" value="2"/>
</dbReference>
<evidence type="ECO:0000256" key="9">
    <source>
        <dbReference type="ARBA" id="ARBA00038221"/>
    </source>
</evidence>
<evidence type="ECO:0000256" key="7">
    <source>
        <dbReference type="ARBA" id="ARBA00023180"/>
    </source>
</evidence>
<dbReference type="InterPro" id="IPR036179">
    <property type="entry name" value="Ig-like_dom_sf"/>
</dbReference>
<keyword evidence="4 10" id="KW-1133">Transmembrane helix</keyword>
<evidence type="ECO:0000256" key="5">
    <source>
        <dbReference type="ARBA" id="ARBA00023136"/>
    </source>
</evidence>
<keyword evidence="5 10" id="KW-0472">Membrane</keyword>
<dbReference type="GO" id="GO:0005102">
    <property type="term" value="F:signaling receptor binding"/>
    <property type="evidence" value="ECO:0007669"/>
    <property type="project" value="TreeGrafter"/>
</dbReference>
<dbReference type="InterPro" id="IPR053896">
    <property type="entry name" value="BTN3A2-like_Ig-C"/>
</dbReference>
<keyword evidence="3" id="KW-0732">Signal</keyword>
<dbReference type="GO" id="GO:1903037">
    <property type="term" value="P:regulation of leukocyte cell-cell adhesion"/>
    <property type="evidence" value="ECO:0007669"/>
    <property type="project" value="UniProtKB-ARBA"/>
</dbReference>
<dbReference type="GO" id="GO:0050863">
    <property type="term" value="P:regulation of T cell activation"/>
    <property type="evidence" value="ECO:0007669"/>
    <property type="project" value="UniProtKB-ARBA"/>
</dbReference>
<keyword evidence="2 10" id="KW-0812">Transmembrane</keyword>
<comment type="caution">
    <text evidence="12">The sequence shown here is derived from an EMBL/GenBank/DDBJ whole genome shotgun (WGS) entry which is preliminary data.</text>
</comment>
<sequence length="218" mass="24871">MSVEWFRVPSAGSVVHLYQEREIRNEDQIPSYRGRTALSPEELKRGDASLRLTGVRASDEGRYQCLIQSKMWFDDASVQVQIKGTEPVISMEVPHRAGWVSLLCESKGWDIQPDLLWLDSEGHSLPAAATETHRDSEDLYTVRRHVFIQDRDTNTVTCRVHLQDRKLEKETEFHITAEMFPVPRWKASLAVFLPLAAAALIGCAVLTHRYREQGNLSI</sequence>
<comment type="similarity">
    <text evidence="9">Belongs to the SKINT family.</text>
</comment>
<evidence type="ECO:0000256" key="6">
    <source>
        <dbReference type="ARBA" id="ARBA00023157"/>
    </source>
</evidence>
<evidence type="ECO:0000256" key="1">
    <source>
        <dbReference type="ARBA" id="ARBA00004370"/>
    </source>
</evidence>
<feature type="domain" description="Ig-like" evidence="11">
    <location>
        <begin position="1"/>
        <end position="81"/>
    </location>
</feature>
<dbReference type="InterPro" id="IPR013783">
    <property type="entry name" value="Ig-like_fold"/>
</dbReference>
<gene>
    <name evidence="12" type="ORF">AGOR_G00243290</name>
</gene>
<dbReference type="InterPro" id="IPR007110">
    <property type="entry name" value="Ig-like_dom"/>
</dbReference>
<evidence type="ECO:0000256" key="3">
    <source>
        <dbReference type="ARBA" id="ARBA00022729"/>
    </source>
</evidence>
<name>A0A8T3CGU0_9TELE</name>
<dbReference type="GO" id="GO:0042110">
    <property type="term" value="P:T cell activation"/>
    <property type="evidence" value="ECO:0007669"/>
    <property type="project" value="UniProtKB-ARBA"/>
</dbReference>
<keyword evidence="8" id="KW-0393">Immunoglobulin domain</keyword>
<dbReference type="Pfam" id="PF07686">
    <property type="entry name" value="V-set"/>
    <property type="match status" value="1"/>
</dbReference>
<dbReference type="FunFam" id="2.60.40.10:FF:000088">
    <property type="entry name" value="Butyrophilin subfamily 1 member A1"/>
    <property type="match status" value="1"/>
</dbReference>
<dbReference type="Proteomes" id="UP000829720">
    <property type="component" value="Unassembled WGS sequence"/>
</dbReference>
<organism evidence="12 13">
    <name type="scientific">Albula goreensis</name>
    <dbReference type="NCBI Taxonomy" id="1534307"/>
    <lineage>
        <taxon>Eukaryota</taxon>
        <taxon>Metazoa</taxon>
        <taxon>Chordata</taxon>
        <taxon>Craniata</taxon>
        <taxon>Vertebrata</taxon>
        <taxon>Euteleostomi</taxon>
        <taxon>Actinopterygii</taxon>
        <taxon>Neopterygii</taxon>
        <taxon>Teleostei</taxon>
        <taxon>Albuliformes</taxon>
        <taxon>Albulidae</taxon>
        <taxon>Albula</taxon>
    </lineage>
</organism>
<dbReference type="GO" id="GO:0009897">
    <property type="term" value="C:external side of plasma membrane"/>
    <property type="evidence" value="ECO:0007669"/>
    <property type="project" value="TreeGrafter"/>
</dbReference>
<proteinExistence type="inferred from homology"/>
<dbReference type="AlphaFoldDB" id="A0A8T3CGU0"/>
<keyword evidence="6" id="KW-1015">Disulfide bond</keyword>